<dbReference type="InterPro" id="IPR043128">
    <property type="entry name" value="Rev_trsase/Diguanyl_cyclase"/>
</dbReference>
<dbReference type="HOGENOM" id="CLU_000445_11_1_5"/>
<gene>
    <name evidence="5" type="ordered locus">OCA5_c13080</name>
</gene>
<accession>B6JGY8</accession>
<evidence type="ECO:0000256" key="3">
    <source>
        <dbReference type="SAM" id="Phobius"/>
    </source>
</evidence>
<sequence>MEAGTVFTTISLIMIANACVLSVVSRDLPHTLRPAARSWQIGTVLIAGGCAVFAFGSSWPRPAMLVGANGPMALGLTVYYAAIQQFYNIRPKAWQFIPAVIATLGVLWFSLVTPSFQTRVVIVSIVWVWLMGASIWTLLFKSAGDTSLSRKILIGLIGVGLVFSSARVIAYLLMGVSSNFAVESGANWLNILSPMVLTVLPVVGTTAFLLMCSDNLRRRLEVVASTDYLTSLPNRRMLARAGEKRFRDAKVRHSGFAVAVIDIDNFKTVNDTHGHDVGDQVLVTVASLLREHSRKEDMVARSGGEEFTVLLNVEHHTTAVEAIERMRLAVEQARFVTGAVRIRVTISAGVAAYLPTDNTFEEIFRRADQALYSAKAAGRNRVENATVPHIGGQSIPMAPNLADAK</sequence>
<reference evidence="5 6" key="1">
    <citation type="journal article" date="2011" name="J. Bacteriol.">
        <title>Complete genome sequences of the chemolithoautotrophic Oligotropha carboxidovorans strains OM4 and OM5.</title>
        <authorList>
            <person name="Volland S."/>
            <person name="Rachinger M."/>
            <person name="Strittmatter A."/>
            <person name="Daniel R."/>
            <person name="Gottschalk G."/>
            <person name="Meyer O."/>
        </authorList>
    </citation>
    <scope>NUCLEOTIDE SEQUENCE [LARGE SCALE GENOMIC DNA]</scope>
    <source>
        <strain evidence="6">ATCC 49405 / DSM 1227 / KCTC 32145 / OM5</strain>
    </source>
</reference>
<feature type="transmembrane region" description="Helical" evidence="3">
    <location>
        <begin position="62"/>
        <end position="82"/>
    </location>
</feature>
<keyword evidence="3" id="KW-1133">Transmembrane helix</keyword>
<dbReference type="OrthoDB" id="9812260at2"/>
<dbReference type="KEGG" id="oca:OCAR_6766"/>
<dbReference type="EMBL" id="CP002826">
    <property type="protein sequence ID" value="AEI06024.1"/>
    <property type="molecule type" value="Genomic_DNA"/>
</dbReference>
<dbReference type="InterPro" id="IPR000160">
    <property type="entry name" value="GGDEF_dom"/>
</dbReference>
<dbReference type="SMART" id="SM00267">
    <property type="entry name" value="GGDEF"/>
    <property type="match status" value="1"/>
</dbReference>
<evidence type="ECO:0000259" key="4">
    <source>
        <dbReference type="PROSITE" id="PS50887"/>
    </source>
</evidence>
<keyword evidence="3" id="KW-0472">Membrane</keyword>
<dbReference type="EC" id="2.7.7.65" evidence="1"/>
<feature type="transmembrane region" description="Helical" evidence="3">
    <location>
        <begin position="152"/>
        <end position="176"/>
    </location>
</feature>
<feature type="transmembrane region" description="Helical" evidence="3">
    <location>
        <begin position="188"/>
        <end position="210"/>
    </location>
</feature>
<dbReference type="GO" id="GO:0052621">
    <property type="term" value="F:diguanylate cyclase activity"/>
    <property type="evidence" value="ECO:0007669"/>
    <property type="project" value="UniProtKB-EC"/>
</dbReference>
<keyword evidence="6" id="KW-1185">Reference proteome</keyword>
<dbReference type="KEGG" id="ocg:OCA5_c13080"/>
<dbReference type="AlphaFoldDB" id="B6JGY8"/>
<protein>
    <recommendedName>
        <fullName evidence="1">diguanylate cyclase</fullName>
        <ecNumber evidence="1">2.7.7.65</ecNumber>
    </recommendedName>
</protein>
<comment type="catalytic activity">
    <reaction evidence="2">
        <text>2 GTP = 3',3'-c-di-GMP + 2 diphosphate</text>
        <dbReference type="Rhea" id="RHEA:24898"/>
        <dbReference type="ChEBI" id="CHEBI:33019"/>
        <dbReference type="ChEBI" id="CHEBI:37565"/>
        <dbReference type="ChEBI" id="CHEBI:58805"/>
        <dbReference type="EC" id="2.7.7.65"/>
    </reaction>
</comment>
<dbReference type="SUPFAM" id="SSF55073">
    <property type="entry name" value="Nucleotide cyclase"/>
    <property type="match status" value="1"/>
</dbReference>
<dbReference type="Pfam" id="PF00990">
    <property type="entry name" value="GGDEF"/>
    <property type="match status" value="1"/>
</dbReference>
<dbReference type="GO" id="GO:0043709">
    <property type="term" value="P:cell adhesion involved in single-species biofilm formation"/>
    <property type="evidence" value="ECO:0007669"/>
    <property type="project" value="TreeGrafter"/>
</dbReference>
<name>B6JGY8_AFIC5</name>
<feature type="transmembrane region" description="Helical" evidence="3">
    <location>
        <begin position="36"/>
        <end position="56"/>
    </location>
</feature>
<feature type="transmembrane region" description="Helical" evidence="3">
    <location>
        <begin position="6"/>
        <end position="24"/>
    </location>
</feature>
<evidence type="ECO:0000256" key="2">
    <source>
        <dbReference type="ARBA" id="ARBA00034247"/>
    </source>
</evidence>
<dbReference type="Proteomes" id="UP000007730">
    <property type="component" value="Chromosome"/>
</dbReference>
<feature type="transmembrane region" description="Helical" evidence="3">
    <location>
        <begin position="120"/>
        <end position="140"/>
    </location>
</feature>
<dbReference type="InterPro" id="IPR029787">
    <property type="entry name" value="Nucleotide_cyclase"/>
</dbReference>
<feature type="transmembrane region" description="Helical" evidence="3">
    <location>
        <begin position="94"/>
        <end position="114"/>
    </location>
</feature>
<evidence type="ECO:0000313" key="6">
    <source>
        <dbReference type="Proteomes" id="UP000007730"/>
    </source>
</evidence>
<evidence type="ECO:0000256" key="1">
    <source>
        <dbReference type="ARBA" id="ARBA00012528"/>
    </source>
</evidence>
<dbReference type="eggNOG" id="COG3706">
    <property type="taxonomic scope" value="Bacteria"/>
</dbReference>
<proteinExistence type="predicted"/>
<evidence type="ECO:0000313" key="5">
    <source>
        <dbReference type="EMBL" id="AEI06024.1"/>
    </source>
</evidence>
<dbReference type="RefSeq" id="WP_012563903.1">
    <property type="nucleotide sequence ID" value="NC_011386.1"/>
</dbReference>
<organism evidence="5 6">
    <name type="scientific">Afipia carboxidovorans (strain ATCC 49405 / DSM 1227 / KCTC 32145 / OM5)</name>
    <name type="common">Oligotropha carboxidovorans</name>
    <dbReference type="NCBI Taxonomy" id="504832"/>
    <lineage>
        <taxon>Bacteria</taxon>
        <taxon>Pseudomonadati</taxon>
        <taxon>Pseudomonadota</taxon>
        <taxon>Alphaproteobacteria</taxon>
        <taxon>Hyphomicrobiales</taxon>
        <taxon>Nitrobacteraceae</taxon>
        <taxon>Afipia</taxon>
    </lineage>
</organism>
<dbReference type="NCBIfam" id="TIGR00254">
    <property type="entry name" value="GGDEF"/>
    <property type="match status" value="1"/>
</dbReference>
<dbReference type="PROSITE" id="PS50887">
    <property type="entry name" value="GGDEF"/>
    <property type="match status" value="1"/>
</dbReference>
<dbReference type="Gene3D" id="3.30.70.270">
    <property type="match status" value="1"/>
</dbReference>
<dbReference type="GO" id="GO:0005886">
    <property type="term" value="C:plasma membrane"/>
    <property type="evidence" value="ECO:0007669"/>
    <property type="project" value="TreeGrafter"/>
</dbReference>
<dbReference type="PANTHER" id="PTHR45138:SF9">
    <property type="entry name" value="DIGUANYLATE CYCLASE DGCM-RELATED"/>
    <property type="match status" value="1"/>
</dbReference>
<dbReference type="GO" id="GO:1902201">
    <property type="term" value="P:negative regulation of bacterial-type flagellum-dependent cell motility"/>
    <property type="evidence" value="ECO:0007669"/>
    <property type="project" value="TreeGrafter"/>
</dbReference>
<dbReference type="FunFam" id="3.30.70.270:FF:000001">
    <property type="entry name" value="Diguanylate cyclase domain protein"/>
    <property type="match status" value="1"/>
</dbReference>
<dbReference type="STRING" id="504832.OCA5_c13080"/>
<dbReference type="PANTHER" id="PTHR45138">
    <property type="entry name" value="REGULATORY COMPONENTS OF SENSORY TRANSDUCTION SYSTEM"/>
    <property type="match status" value="1"/>
</dbReference>
<dbReference type="CDD" id="cd01949">
    <property type="entry name" value="GGDEF"/>
    <property type="match status" value="1"/>
</dbReference>
<keyword evidence="3" id="KW-0812">Transmembrane</keyword>
<dbReference type="InterPro" id="IPR050469">
    <property type="entry name" value="Diguanylate_Cyclase"/>
</dbReference>
<feature type="domain" description="GGDEF" evidence="4">
    <location>
        <begin position="254"/>
        <end position="387"/>
    </location>
</feature>